<dbReference type="CDD" id="cd00833">
    <property type="entry name" value="PKS"/>
    <property type="match status" value="1"/>
</dbReference>
<feature type="non-terminal residue" evidence="5">
    <location>
        <position position="1"/>
    </location>
</feature>
<dbReference type="GO" id="GO:0006633">
    <property type="term" value="P:fatty acid biosynthetic process"/>
    <property type="evidence" value="ECO:0007669"/>
    <property type="project" value="TreeGrafter"/>
</dbReference>
<dbReference type="PANTHER" id="PTHR43775">
    <property type="entry name" value="FATTY ACID SYNTHASE"/>
    <property type="match status" value="1"/>
</dbReference>
<dbReference type="AlphaFoldDB" id="A0A076L287"/>
<evidence type="ECO:0000259" key="4">
    <source>
        <dbReference type="PROSITE" id="PS52004"/>
    </source>
</evidence>
<dbReference type="InterPro" id="IPR050091">
    <property type="entry name" value="PKS_NRPS_Biosynth_Enz"/>
</dbReference>
<keyword evidence="1" id="KW-0596">Phosphopantetheine</keyword>
<protein>
    <submittedName>
        <fullName evidence="5">Polyketide synthase</fullName>
    </submittedName>
</protein>
<reference evidence="5" key="1">
    <citation type="journal article" date="2015" name="Fungal Biol.">
        <title>Phylogeny of type I polyketide synthases (PKSs) in fungal entomopathogens and expression analysis of PKS genes in Beauveria bassiana BCC 2660.</title>
        <authorList>
            <person name="Punya J."/>
            <person name="Swangmaneecharern P."/>
            <person name="Pinsupa S."/>
            <person name="Nitistaporn P."/>
            <person name="Phonghanpot S."/>
            <person name="Kunathigan V."/>
            <person name="Cheevadhanarak S."/>
            <person name="Tanticharoen M."/>
            <person name="Amnuaykanjanasin A."/>
        </authorList>
    </citation>
    <scope>NUCLEOTIDE SEQUENCE</scope>
    <source>
        <strain evidence="5">BCC1658</strain>
    </source>
</reference>
<keyword evidence="3" id="KW-0808">Transferase</keyword>
<dbReference type="GO" id="GO:0044550">
    <property type="term" value="P:secondary metabolite biosynthetic process"/>
    <property type="evidence" value="ECO:0007669"/>
    <property type="project" value="TreeGrafter"/>
</dbReference>
<dbReference type="InterPro" id="IPR020841">
    <property type="entry name" value="PKS_Beta-ketoAc_synthase_dom"/>
</dbReference>
<dbReference type="PROSITE" id="PS52004">
    <property type="entry name" value="KS3_2"/>
    <property type="match status" value="1"/>
</dbReference>
<dbReference type="InterPro" id="IPR001227">
    <property type="entry name" value="Ac_transferase_dom_sf"/>
</dbReference>
<feature type="non-terminal residue" evidence="5">
    <location>
        <position position="249"/>
    </location>
</feature>
<dbReference type="Gene3D" id="3.30.70.3290">
    <property type="match status" value="1"/>
</dbReference>
<name>A0A076L287_BEABA</name>
<dbReference type="EMBL" id="KF536076">
    <property type="protein sequence ID" value="AII99969.1"/>
    <property type="molecule type" value="Genomic_DNA"/>
</dbReference>
<evidence type="ECO:0000256" key="3">
    <source>
        <dbReference type="ARBA" id="ARBA00022679"/>
    </source>
</evidence>
<dbReference type="InterPro" id="IPR032821">
    <property type="entry name" value="PKS_assoc"/>
</dbReference>
<evidence type="ECO:0000256" key="1">
    <source>
        <dbReference type="ARBA" id="ARBA00022450"/>
    </source>
</evidence>
<dbReference type="PANTHER" id="PTHR43775:SF20">
    <property type="entry name" value="HYBRID PKS-NRPS SYNTHETASE APDA"/>
    <property type="match status" value="1"/>
</dbReference>
<sequence>SHGTGTPAGDPVEAEAIHTAFSGPDKPTRDDEHGNQPLYVGSIKTIIGHTEGTAGLAALIKASQALQSGWIPPNLLLDKVNPKVQPFYGDLQIVSQAIPWPNLAPGAVRRASVNSFGFGGSNAHAILEAYNPPATKAEEQKLSSMPVHTALNISAASESALREILKQYADYLEKKPNVSLRCLASTLNTRRSTFAVRTSVFGSTPSQLIQRLRERSDADKSVLCPVAPRSLSSKPGILGIFTGQGAQWN</sequence>
<dbReference type="SUPFAM" id="SSF53901">
    <property type="entry name" value="Thiolase-like"/>
    <property type="match status" value="1"/>
</dbReference>
<organism evidence="5">
    <name type="scientific">Beauveria bassiana</name>
    <name type="common">White muscardine disease fungus</name>
    <name type="synonym">Tritirachium shiotae</name>
    <dbReference type="NCBI Taxonomy" id="176275"/>
    <lineage>
        <taxon>Eukaryota</taxon>
        <taxon>Fungi</taxon>
        <taxon>Dikarya</taxon>
        <taxon>Ascomycota</taxon>
        <taxon>Pezizomycotina</taxon>
        <taxon>Sordariomycetes</taxon>
        <taxon>Hypocreomycetidae</taxon>
        <taxon>Hypocreales</taxon>
        <taxon>Cordycipitaceae</taxon>
        <taxon>Beauveria</taxon>
    </lineage>
</organism>
<proteinExistence type="predicted"/>
<feature type="domain" description="Ketosynthase family 3 (KS3)" evidence="4">
    <location>
        <begin position="1"/>
        <end position="129"/>
    </location>
</feature>
<dbReference type="Gene3D" id="3.40.47.10">
    <property type="match status" value="1"/>
</dbReference>
<evidence type="ECO:0000313" key="5">
    <source>
        <dbReference type="EMBL" id="AII99969.1"/>
    </source>
</evidence>
<evidence type="ECO:0000256" key="2">
    <source>
        <dbReference type="ARBA" id="ARBA00022553"/>
    </source>
</evidence>
<dbReference type="InterPro" id="IPR014031">
    <property type="entry name" value="Ketoacyl_synth_C"/>
</dbReference>
<dbReference type="Pfam" id="PF02801">
    <property type="entry name" value="Ketoacyl-synt_C"/>
    <property type="match status" value="1"/>
</dbReference>
<dbReference type="GO" id="GO:0004312">
    <property type="term" value="F:fatty acid synthase activity"/>
    <property type="evidence" value="ECO:0007669"/>
    <property type="project" value="TreeGrafter"/>
</dbReference>
<keyword evidence="2" id="KW-0597">Phosphoprotein</keyword>
<dbReference type="InterPro" id="IPR016039">
    <property type="entry name" value="Thiolase-like"/>
</dbReference>
<dbReference type="SMART" id="SM00825">
    <property type="entry name" value="PKS_KS"/>
    <property type="match status" value="1"/>
</dbReference>
<dbReference type="Pfam" id="PF16197">
    <property type="entry name" value="KAsynt_C_assoc"/>
    <property type="match status" value="1"/>
</dbReference>
<accession>A0A076L287</accession>
<dbReference type="Gene3D" id="3.40.366.10">
    <property type="entry name" value="Malonyl-Coenzyme A Acyl Carrier Protein, domain 2"/>
    <property type="match status" value="1"/>
</dbReference>